<dbReference type="Proteomes" id="UP001224781">
    <property type="component" value="Unassembled WGS sequence"/>
</dbReference>
<feature type="domain" description="Aminotransferase class I/classII large" evidence="4">
    <location>
        <begin position="96"/>
        <end position="437"/>
    </location>
</feature>
<dbReference type="SUPFAM" id="SSF53383">
    <property type="entry name" value="PLP-dependent transferases"/>
    <property type="match status" value="1"/>
</dbReference>
<dbReference type="PANTHER" id="PTHR13693:SF3">
    <property type="entry name" value="LD36009P"/>
    <property type="match status" value="1"/>
</dbReference>
<feature type="region of interest" description="Disordered" evidence="3">
    <location>
        <begin position="26"/>
        <end position="51"/>
    </location>
</feature>
<evidence type="ECO:0000256" key="2">
    <source>
        <dbReference type="ARBA" id="ARBA00022679"/>
    </source>
</evidence>
<keyword evidence="2 5" id="KW-0808">Transferase</keyword>
<dbReference type="InterPro" id="IPR050087">
    <property type="entry name" value="AON_synthase_class-II"/>
</dbReference>
<evidence type="ECO:0000256" key="1">
    <source>
        <dbReference type="ARBA" id="ARBA00001933"/>
    </source>
</evidence>
<keyword evidence="6" id="KW-1185">Reference proteome</keyword>
<sequence length="467" mass="50368">MMDDESPQDAVGAPAARSDYLKALRDRKEASGQSRLARVNRRAPPSVKGPKRFDDLPEYKKIVAQKAISDLAGVDNPFYRAHERAAGATAKIAGQEVINFASYDYLSTNSHPAVRDAAIAVIKQFGISASASRLVAGERPQHGLLEQKIAAIYEAEDAVCFVSGYLTNATVIDCLVGPNDLVIHDELIHNSVLAGVKLSGATRRFFRHNDAADLERILNGIVGDFDRVLVIVEGIYSMDGDIAPLPEIVDLRVKFGFWLMVDEAHALGVIGERGRGTFEHFRIDPRFVDIWMGTLSKTASSCGGYVAGCSALIQILKAHAGGFVYSVGLAPALASSALVSLEILETEVDRVAQLRQNGQHFLELAQHAGLDTGSSAGFSVVPVIVGDSLRAVQLSNELLKAGVNALPIIYPAVQEGMARLRFFLTSDHTPEQLETAVTLTAQILRDLTEQKVGLASLDMQQVAKLIT</sequence>
<gene>
    <name evidence="5" type="ORF">QE408_001757</name>
</gene>
<keyword evidence="5" id="KW-0012">Acyltransferase</keyword>
<proteinExistence type="predicted"/>
<dbReference type="Gene3D" id="3.40.640.10">
    <property type="entry name" value="Type I PLP-dependent aspartate aminotransferase-like (Major domain)"/>
    <property type="match status" value="1"/>
</dbReference>
<name>A0ABU0UI54_9HYPH</name>
<dbReference type="PANTHER" id="PTHR13693">
    <property type="entry name" value="CLASS II AMINOTRANSFERASE/8-AMINO-7-OXONONANOATE SYNTHASE"/>
    <property type="match status" value="1"/>
</dbReference>
<dbReference type="Pfam" id="PF00155">
    <property type="entry name" value="Aminotran_1_2"/>
    <property type="match status" value="1"/>
</dbReference>
<dbReference type="RefSeq" id="WP_306930281.1">
    <property type="nucleotide sequence ID" value="NZ_JAUTBL010000002.1"/>
</dbReference>
<dbReference type="Gene3D" id="3.90.1150.10">
    <property type="entry name" value="Aspartate Aminotransferase, domain 1"/>
    <property type="match status" value="1"/>
</dbReference>
<dbReference type="EC" id="2.3.1.47" evidence="5"/>
<organism evidence="5 6">
    <name type="scientific">Agrobacterium larrymoorei</name>
    <dbReference type="NCBI Taxonomy" id="160699"/>
    <lineage>
        <taxon>Bacteria</taxon>
        <taxon>Pseudomonadati</taxon>
        <taxon>Pseudomonadota</taxon>
        <taxon>Alphaproteobacteria</taxon>
        <taxon>Hyphomicrobiales</taxon>
        <taxon>Rhizobiaceae</taxon>
        <taxon>Rhizobium/Agrobacterium group</taxon>
        <taxon>Agrobacterium</taxon>
    </lineage>
</organism>
<dbReference type="InterPro" id="IPR015422">
    <property type="entry name" value="PyrdxlP-dep_Trfase_small"/>
</dbReference>
<evidence type="ECO:0000313" key="5">
    <source>
        <dbReference type="EMBL" id="MDQ1184614.1"/>
    </source>
</evidence>
<dbReference type="EMBL" id="JAUTBL010000002">
    <property type="protein sequence ID" value="MDQ1184614.1"/>
    <property type="molecule type" value="Genomic_DNA"/>
</dbReference>
<evidence type="ECO:0000256" key="3">
    <source>
        <dbReference type="SAM" id="MobiDB-lite"/>
    </source>
</evidence>
<protein>
    <submittedName>
        <fullName evidence="5">8-amino-7-oxononanoate synthase</fullName>
        <ecNumber evidence="5">2.3.1.47</ecNumber>
    </submittedName>
</protein>
<dbReference type="InterPro" id="IPR015424">
    <property type="entry name" value="PyrdxlP-dep_Trfase"/>
</dbReference>
<evidence type="ECO:0000259" key="4">
    <source>
        <dbReference type="Pfam" id="PF00155"/>
    </source>
</evidence>
<evidence type="ECO:0000313" key="6">
    <source>
        <dbReference type="Proteomes" id="UP001224781"/>
    </source>
</evidence>
<dbReference type="CDD" id="cd06454">
    <property type="entry name" value="KBL_like"/>
    <property type="match status" value="1"/>
</dbReference>
<accession>A0ABU0UI54</accession>
<dbReference type="GO" id="GO:0008710">
    <property type="term" value="F:8-amino-7-oxononanoate synthase activity"/>
    <property type="evidence" value="ECO:0007669"/>
    <property type="project" value="UniProtKB-EC"/>
</dbReference>
<comment type="caution">
    <text evidence="5">The sequence shown here is derived from an EMBL/GenBank/DDBJ whole genome shotgun (WGS) entry which is preliminary data.</text>
</comment>
<reference evidence="5 6" key="1">
    <citation type="submission" date="2023-07" db="EMBL/GenBank/DDBJ databases">
        <title>Functional and genomic diversity of the sorghum phyllosphere microbiome.</title>
        <authorList>
            <person name="Shade A."/>
        </authorList>
    </citation>
    <scope>NUCLEOTIDE SEQUENCE [LARGE SCALE GENOMIC DNA]</scope>
    <source>
        <strain evidence="5 6">SORGH_AS_1126</strain>
    </source>
</reference>
<dbReference type="InterPro" id="IPR015421">
    <property type="entry name" value="PyrdxlP-dep_Trfase_major"/>
</dbReference>
<dbReference type="InterPro" id="IPR004839">
    <property type="entry name" value="Aminotransferase_I/II_large"/>
</dbReference>
<comment type="cofactor">
    <cofactor evidence="1">
        <name>pyridoxal 5'-phosphate</name>
        <dbReference type="ChEBI" id="CHEBI:597326"/>
    </cofactor>
</comment>